<dbReference type="RefSeq" id="WP_132874691.1">
    <property type="nucleotide sequence ID" value="NZ_JAJUHT010000009.1"/>
</dbReference>
<dbReference type="InterPro" id="IPR002903">
    <property type="entry name" value="RsmH"/>
</dbReference>
<comment type="function">
    <text evidence="6">Specifically methylates the N4 position of cytidine in position 1402 (C1402) of 16S rRNA.</text>
</comment>
<dbReference type="SUPFAM" id="SSF53335">
    <property type="entry name" value="S-adenosyl-L-methionine-dependent methyltransferases"/>
    <property type="match status" value="1"/>
</dbReference>
<keyword evidence="2 6" id="KW-0698">rRNA processing</keyword>
<dbReference type="PANTHER" id="PTHR11265:SF0">
    <property type="entry name" value="12S RRNA N4-METHYLCYTIDINE METHYLTRANSFERASE"/>
    <property type="match status" value="1"/>
</dbReference>
<dbReference type="GO" id="GO:0071424">
    <property type="term" value="F:rRNA (cytosine-N4-)-methyltransferase activity"/>
    <property type="evidence" value="ECO:0007669"/>
    <property type="project" value="UniProtKB-UniRule"/>
</dbReference>
<sequence>MKHVPVMIREVLKYLPVDPDGITLDMTGGGGGHSAAMLKEISAKGRLIVLDRDPDAVVRLKERFAENPNVTVVHSNFSDFDTVLDELGISSVSSILADFGVSLFHLKTAERGFSFRSQGPLDMRMNPADRLTAAEVVNSYSRETLANLIRKYGEDDFAWNIATAIVAARAIKRIETTVQLADIIASAVPRKAQKPGISPATKTFQALRIYVNGELDAIEKMLGKLEKYMDKGGKAVFISFHSLEDRLVKDYFREFEKECVCPPGLPVCTCGKVRTFRQITRKPLTAKEDEIEMNPLSRSAKLRAAERV</sequence>
<dbReference type="GO" id="GO:0070475">
    <property type="term" value="P:rRNA base methylation"/>
    <property type="evidence" value="ECO:0007669"/>
    <property type="project" value="UniProtKB-UniRule"/>
</dbReference>
<keyword evidence="8" id="KW-1185">Reference proteome</keyword>
<evidence type="ECO:0000256" key="1">
    <source>
        <dbReference type="ARBA" id="ARBA00010396"/>
    </source>
</evidence>
<dbReference type="AlphaFoldDB" id="A0A4R1K3F7"/>
<feature type="binding site" evidence="6">
    <location>
        <begin position="31"/>
        <end position="33"/>
    </location>
    <ligand>
        <name>S-adenosyl-L-methionine</name>
        <dbReference type="ChEBI" id="CHEBI:59789"/>
    </ligand>
</feature>
<dbReference type="NCBIfam" id="TIGR00006">
    <property type="entry name" value="16S rRNA (cytosine(1402)-N(4))-methyltransferase RsmH"/>
    <property type="match status" value="1"/>
</dbReference>
<gene>
    <name evidence="6" type="primary">rsmH</name>
    <name evidence="7" type="ORF">C8D98_2728</name>
</gene>
<dbReference type="SUPFAM" id="SSF81799">
    <property type="entry name" value="Putative methyltransferase TM0872, insert domain"/>
    <property type="match status" value="1"/>
</dbReference>
<evidence type="ECO:0000256" key="3">
    <source>
        <dbReference type="ARBA" id="ARBA00022603"/>
    </source>
</evidence>
<dbReference type="InterPro" id="IPR023397">
    <property type="entry name" value="SAM-dep_MeTrfase_MraW_recog"/>
</dbReference>
<comment type="caution">
    <text evidence="7">The sequence shown here is derived from an EMBL/GenBank/DDBJ whole genome shotgun (WGS) entry which is preliminary data.</text>
</comment>
<dbReference type="Gene3D" id="3.40.50.150">
    <property type="entry name" value="Vaccinia Virus protein VP39"/>
    <property type="match status" value="1"/>
</dbReference>
<keyword evidence="3 6" id="KW-0489">Methyltransferase</keyword>
<dbReference type="OrthoDB" id="9806637at2"/>
<dbReference type="Gene3D" id="1.10.150.170">
    <property type="entry name" value="Putative methyltransferase TM0872, insert domain"/>
    <property type="match status" value="1"/>
</dbReference>
<evidence type="ECO:0000256" key="2">
    <source>
        <dbReference type="ARBA" id="ARBA00022552"/>
    </source>
</evidence>
<feature type="binding site" evidence="6">
    <location>
        <position position="77"/>
    </location>
    <ligand>
        <name>S-adenosyl-L-methionine</name>
        <dbReference type="ChEBI" id="CHEBI:59789"/>
    </ligand>
</feature>
<protein>
    <recommendedName>
        <fullName evidence="6">Ribosomal RNA small subunit methyltransferase H</fullName>
        <ecNumber evidence="6">2.1.1.199</ecNumber>
    </recommendedName>
    <alternativeName>
        <fullName evidence="6">16S rRNA m(4)C1402 methyltransferase</fullName>
    </alternativeName>
    <alternativeName>
        <fullName evidence="6">rRNA (cytosine-N(4)-)-methyltransferase RsmH</fullName>
    </alternativeName>
</protein>
<reference evidence="7 8" key="1">
    <citation type="submission" date="2019-03" db="EMBL/GenBank/DDBJ databases">
        <title>Genomic Encyclopedia of Type Strains, Phase IV (KMG-IV): sequencing the most valuable type-strain genomes for metagenomic binning, comparative biology and taxonomic classification.</title>
        <authorList>
            <person name="Goeker M."/>
        </authorList>
    </citation>
    <scope>NUCLEOTIDE SEQUENCE [LARGE SCALE GENOMIC DNA]</scope>
    <source>
        <strain evidence="7 8">DSM 24984</strain>
    </source>
</reference>
<dbReference type="InterPro" id="IPR029063">
    <property type="entry name" value="SAM-dependent_MTases_sf"/>
</dbReference>
<evidence type="ECO:0000256" key="6">
    <source>
        <dbReference type="HAMAP-Rule" id="MF_01007"/>
    </source>
</evidence>
<keyword evidence="6" id="KW-0963">Cytoplasm</keyword>
<feature type="binding site" evidence="6">
    <location>
        <position position="105"/>
    </location>
    <ligand>
        <name>S-adenosyl-L-methionine</name>
        <dbReference type="ChEBI" id="CHEBI:59789"/>
    </ligand>
</feature>
<evidence type="ECO:0000256" key="4">
    <source>
        <dbReference type="ARBA" id="ARBA00022679"/>
    </source>
</evidence>
<comment type="catalytic activity">
    <reaction evidence="6">
        <text>cytidine(1402) in 16S rRNA + S-adenosyl-L-methionine = N(4)-methylcytidine(1402) in 16S rRNA + S-adenosyl-L-homocysteine + H(+)</text>
        <dbReference type="Rhea" id="RHEA:42928"/>
        <dbReference type="Rhea" id="RHEA-COMP:10286"/>
        <dbReference type="Rhea" id="RHEA-COMP:10287"/>
        <dbReference type="ChEBI" id="CHEBI:15378"/>
        <dbReference type="ChEBI" id="CHEBI:57856"/>
        <dbReference type="ChEBI" id="CHEBI:59789"/>
        <dbReference type="ChEBI" id="CHEBI:74506"/>
        <dbReference type="ChEBI" id="CHEBI:82748"/>
        <dbReference type="EC" id="2.1.1.199"/>
    </reaction>
</comment>
<name>A0A4R1K3F7_9BACT</name>
<dbReference type="EMBL" id="SMGG01000008">
    <property type="protein sequence ID" value="TCK58213.1"/>
    <property type="molecule type" value="Genomic_DNA"/>
</dbReference>
<dbReference type="Pfam" id="PF01795">
    <property type="entry name" value="Methyltransf_5"/>
    <property type="match status" value="1"/>
</dbReference>
<evidence type="ECO:0000313" key="7">
    <source>
        <dbReference type="EMBL" id="TCK58213.1"/>
    </source>
</evidence>
<evidence type="ECO:0000256" key="5">
    <source>
        <dbReference type="ARBA" id="ARBA00022691"/>
    </source>
</evidence>
<feature type="binding site" evidence="6">
    <location>
        <position position="98"/>
    </location>
    <ligand>
        <name>S-adenosyl-L-methionine</name>
        <dbReference type="ChEBI" id="CHEBI:59789"/>
    </ligand>
</feature>
<evidence type="ECO:0000313" key="8">
    <source>
        <dbReference type="Proteomes" id="UP000294614"/>
    </source>
</evidence>
<comment type="similarity">
    <text evidence="1 6">Belongs to the methyltransferase superfamily. RsmH family.</text>
</comment>
<dbReference type="HAMAP" id="MF_01007">
    <property type="entry name" value="16SrRNA_methyltr_H"/>
    <property type="match status" value="1"/>
</dbReference>
<keyword evidence="4 6" id="KW-0808">Transferase</keyword>
<dbReference type="EC" id="2.1.1.199" evidence="6"/>
<dbReference type="PANTHER" id="PTHR11265">
    <property type="entry name" value="S-ADENOSYL-METHYLTRANSFERASE MRAW"/>
    <property type="match status" value="1"/>
</dbReference>
<comment type="subcellular location">
    <subcellularLocation>
        <location evidence="6">Cytoplasm</location>
    </subcellularLocation>
</comment>
<dbReference type="GO" id="GO:0005737">
    <property type="term" value="C:cytoplasm"/>
    <property type="evidence" value="ECO:0007669"/>
    <property type="project" value="UniProtKB-SubCell"/>
</dbReference>
<feature type="binding site" evidence="6">
    <location>
        <position position="51"/>
    </location>
    <ligand>
        <name>S-adenosyl-L-methionine</name>
        <dbReference type="ChEBI" id="CHEBI:59789"/>
    </ligand>
</feature>
<dbReference type="Proteomes" id="UP000294614">
    <property type="component" value="Unassembled WGS sequence"/>
</dbReference>
<accession>A0A4R1K3F7</accession>
<organism evidence="7 8">
    <name type="scientific">Seleniivibrio woodruffii</name>
    <dbReference type="NCBI Taxonomy" id="1078050"/>
    <lineage>
        <taxon>Bacteria</taxon>
        <taxon>Pseudomonadati</taxon>
        <taxon>Deferribacterota</taxon>
        <taxon>Deferribacteres</taxon>
        <taxon>Deferribacterales</taxon>
        <taxon>Geovibrionaceae</taxon>
        <taxon>Seleniivibrio</taxon>
    </lineage>
</organism>
<dbReference type="PIRSF" id="PIRSF004486">
    <property type="entry name" value="MraW"/>
    <property type="match status" value="1"/>
</dbReference>
<proteinExistence type="inferred from homology"/>
<keyword evidence="5 6" id="KW-0949">S-adenosyl-L-methionine</keyword>